<name>A0A6N8F8K8_9GAMM</name>
<sequence length="208" mass="23009">MIAVLTGDVIHSSKMSSKQYSQTIETLKQLILAEKQKSEASGDIYRGDEFQLQYSKPEYALQSALIFKLSLPCTLSLAYGNYDLLNDSPSTSSGPVYVESGKRLDRATRGDLIVNLSSDTSVFQNGSNPTAPLPNSLLLLNNFLTHTLNSLTKSQSELLLTYIKNEFPEHKVLAELTGTSRQNISNRLSSMGAHLVRDYVNYINQLLA</sequence>
<evidence type="ECO:0000313" key="1">
    <source>
        <dbReference type="EMBL" id="MUH71230.1"/>
    </source>
</evidence>
<organism evidence="1 2">
    <name type="scientific">Psychrosphaera haliotis</name>
    <dbReference type="NCBI Taxonomy" id="555083"/>
    <lineage>
        <taxon>Bacteria</taxon>
        <taxon>Pseudomonadati</taxon>
        <taxon>Pseudomonadota</taxon>
        <taxon>Gammaproteobacteria</taxon>
        <taxon>Alteromonadales</taxon>
        <taxon>Pseudoalteromonadaceae</taxon>
        <taxon>Psychrosphaera</taxon>
    </lineage>
</organism>
<keyword evidence="2" id="KW-1185">Reference proteome</keyword>
<reference evidence="1 2" key="1">
    <citation type="submission" date="2019-11" db="EMBL/GenBank/DDBJ databases">
        <title>P. haliotis isolates from Z. marina roots.</title>
        <authorList>
            <person name="Cohen M."/>
            <person name="Jospin G."/>
            <person name="Eisen J.A."/>
            <person name="Coil D.A."/>
        </authorList>
    </citation>
    <scope>NUCLEOTIDE SEQUENCE [LARGE SCALE GENOMIC DNA]</scope>
    <source>
        <strain evidence="1 2">UCD-MCMsp1aY</strain>
    </source>
</reference>
<protein>
    <submittedName>
        <fullName evidence="1">Uncharacterized protein</fullName>
    </submittedName>
</protein>
<dbReference type="RefSeq" id="WP_155693770.1">
    <property type="nucleotide sequence ID" value="NZ_BAAAFQ010000005.1"/>
</dbReference>
<gene>
    <name evidence="1" type="ORF">GNP35_01210</name>
</gene>
<dbReference type="Proteomes" id="UP000439994">
    <property type="component" value="Unassembled WGS sequence"/>
</dbReference>
<accession>A0A6N8F8K8</accession>
<dbReference type="AlphaFoldDB" id="A0A6N8F8K8"/>
<dbReference type="OrthoDB" id="7064118at2"/>
<evidence type="ECO:0000313" key="2">
    <source>
        <dbReference type="Proteomes" id="UP000439994"/>
    </source>
</evidence>
<dbReference type="EMBL" id="WOCD01000001">
    <property type="protein sequence ID" value="MUH71230.1"/>
    <property type="molecule type" value="Genomic_DNA"/>
</dbReference>
<comment type="caution">
    <text evidence="1">The sequence shown here is derived from an EMBL/GenBank/DDBJ whole genome shotgun (WGS) entry which is preliminary data.</text>
</comment>
<proteinExistence type="predicted"/>